<evidence type="ECO:0000313" key="3">
    <source>
        <dbReference type="EMBL" id="ROP45007.1"/>
    </source>
</evidence>
<proteinExistence type="inferred from homology"/>
<gene>
    <name evidence="3" type="ORF">EDC03_1137</name>
</gene>
<feature type="domain" description="UspA" evidence="2">
    <location>
        <begin position="2"/>
        <end position="128"/>
    </location>
</feature>
<dbReference type="InterPro" id="IPR006016">
    <property type="entry name" value="UspA"/>
</dbReference>
<evidence type="ECO:0000256" key="1">
    <source>
        <dbReference type="ARBA" id="ARBA00008791"/>
    </source>
</evidence>
<reference evidence="3 4" key="1">
    <citation type="journal article" date="2015" name="Stand. Genomic Sci.">
        <title>Genomic Encyclopedia of Bacterial and Archaeal Type Strains, Phase III: the genomes of soil and plant-associated and newly described type strains.</title>
        <authorList>
            <person name="Whitman W.B."/>
            <person name="Woyke T."/>
            <person name="Klenk H.P."/>
            <person name="Zhou Y."/>
            <person name="Lilburn T.G."/>
            <person name="Beck B.J."/>
            <person name="De Vos P."/>
            <person name="Vandamme P."/>
            <person name="Eisen J.A."/>
            <person name="Garrity G."/>
            <person name="Hugenholtz P."/>
            <person name="Kyrpides N.C."/>
        </authorList>
    </citation>
    <scope>NUCLEOTIDE SEQUENCE [LARGE SCALE GENOMIC DNA]</scope>
    <source>
        <strain evidence="3 4">CECT 7306</strain>
    </source>
</reference>
<dbReference type="SUPFAM" id="SSF52402">
    <property type="entry name" value="Adenine nucleotide alpha hydrolases-like"/>
    <property type="match status" value="1"/>
</dbReference>
<dbReference type="Pfam" id="PF00582">
    <property type="entry name" value="Usp"/>
    <property type="match status" value="1"/>
</dbReference>
<dbReference type="PRINTS" id="PR01438">
    <property type="entry name" value="UNVRSLSTRESS"/>
</dbReference>
<evidence type="ECO:0000313" key="4">
    <source>
        <dbReference type="Proteomes" id="UP000276232"/>
    </source>
</evidence>
<dbReference type="EMBL" id="RJKN01000002">
    <property type="protein sequence ID" value="ROP45007.1"/>
    <property type="molecule type" value="Genomic_DNA"/>
</dbReference>
<comment type="similarity">
    <text evidence="1">Belongs to the universal stress protein A family.</text>
</comment>
<name>A0A3N1HR79_9ACTN</name>
<dbReference type="AlphaFoldDB" id="A0A3N1HR79"/>
<dbReference type="Gene3D" id="3.40.50.620">
    <property type="entry name" value="HUPs"/>
    <property type="match status" value="1"/>
</dbReference>
<protein>
    <submittedName>
        <fullName evidence="3">Nucleotide-binding universal stress UspA family protein</fullName>
    </submittedName>
</protein>
<dbReference type="PANTHER" id="PTHR46268">
    <property type="entry name" value="STRESS RESPONSE PROTEIN NHAX"/>
    <property type="match status" value="1"/>
</dbReference>
<keyword evidence="4" id="KW-1185">Reference proteome</keyword>
<accession>A0A3N1HR79</accession>
<comment type="caution">
    <text evidence="3">The sequence shown here is derived from an EMBL/GenBank/DDBJ whole genome shotgun (WGS) entry which is preliminary data.</text>
</comment>
<dbReference type="InParanoid" id="A0A3N1HR79"/>
<dbReference type="InterPro" id="IPR006015">
    <property type="entry name" value="Universal_stress_UspA"/>
</dbReference>
<dbReference type="RefSeq" id="WP_123379201.1">
    <property type="nucleotide sequence ID" value="NZ_RJKN01000002.1"/>
</dbReference>
<sequence length="132" mass="13482">MTVLVGYLPTAEGEAAVAAALGEARRRDEPLVLLNTPRAGAPVSADAADDADLARLAAAAAEAGVTMEVRRAAHEGDAAEELLRVADEVAASVVVIALRRRSPVGKLLLGSTAQRVLLGSTRPVLAVKPGEV</sequence>
<dbReference type="PANTHER" id="PTHR46268:SF6">
    <property type="entry name" value="UNIVERSAL STRESS PROTEIN UP12"/>
    <property type="match status" value="1"/>
</dbReference>
<dbReference type="OrthoDB" id="5419113at2"/>
<dbReference type="Proteomes" id="UP000276232">
    <property type="component" value="Unassembled WGS sequence"/>
</dbReference>
<organism evidence="3 4">
    <name type="scientific">Pseudokineococcus lusitanus</name>
    <dbReference type="NCBI Taxonomy" id="763993"/>
    <lineage>
        <taxon>Bacteria</taxon>
        <taxon>Bacillati</taxon>
        <taxon>Actinomycetota</taxon>
        <taxon>Actinomycetes</taxon>
        <taxon>Kineosporiales</taxon>
        <taxon>Kineosporiaceae</taxon>
        <taxon>Pseudokineococcus</taxon>
    </lineage>
</organism>
<evidence type="ECO:0000259" key="2">
    <source>
        <dbReference type="Pfam" id="PF00582"/>
    </source>
</evidence>
<dbReference type="InterPro" id="IPR014729">
    <property type="entry name" value="Rossmann-like_a/b/a_fold"/>
</dbReference>
<dbReference type="CDD" id="cd00293">
    <property type="entry name" value="USP-like"/>
    <property type="match status" value="1"/>
</dbReference>